<keyword evidence="6" id="KW-1185">Reference proteome</keyword>
<dbReference type="PANTHER" id="PTHR47566:SF1">
    <property type="entry name" value="PROTEIN NUD1"/>
    <property type="match status" value="1"/>
</dbReference>
<keyword evidence="1" id="KW-0433">Leucine-rich repeat</keyword>
<accession>A0A3E0ERF9</accession>
<dbReference type="PANTHER" id="PTHR47566">
    <property type="match status" value="1"/>
</dbReference>
<dbReference type="InterPro" id="IPR034007">
    <property type="entry name" value="CTLD_bac"/>
</dbReference>
<dbReference type="OrthoDB" id="9765926at2"/>
<dbReference type="InterPro" id="IPR026341">
    <property type="entry name" value="T9SS_type_B"/>
</dbReference>
<gene>
    <name evidence="5" type="ORF">C8P67_103299</name>
</gene>
<dbReference type="SUPFAM" id="SSF56436">
    <property type="entry name" value="C-type lectin-like"/>
    <property type="match status" value="1"/>
</dbReference>
<name>A0A3E0ERF9_9FLAO</name>
<keyword evidence="3" id="KW-0732">Signal</keyword>
<sequence>MKKLALLFLLFSNFFGFAQDTSIPDSNFEKALIDLGIDTDGLNGKVLTSKISNLTTLNVSNSSIISLSGIEDFVALNILYCSSNQLTTLDISKNTSLKILYCDLNQLTTLDTSSNTALFTLHCESNRLTTLNLSKNAELTDLICSSNQLTSLDIANQKKLWYLGCSSNRLTSLDISNNTVLWSLSCDSNKLTTLDIRVNTELEALYCFSNQLTSLDINNQIKLKYFDCSSNQLTSLDVSKNKVLWNFSCASNQLSYLNIKNGNNSSFNTISFLSNPKLTCILVDNATYSNTKWVDKKDASAIYSENCSTTTPAASNIAPILTATGNQSYCPLTYSNIVSTITITDPDDSSTDAIYIQISSGYIKGEDQLTLNNPLSHPAIQSTWNANEGKLTLKSPTGLPVTYIDFEKAIKDVQFNNSSVSPSGIRNFSISIGQANFLPRNGHYYEYVPNLGISWTDARAAADLKTYYGLKGYLATITAADEAQLAGKQAPGAGWIGGSDSQVEGTWKWMTGPEAGTIFWNGLANGSSPNFAFWNSGEPNQSGDEDYAHITAPGIGVAGSWNDLADSGSPSGDYQPKGYIVEYGGTAGDPVLKLSASTTLTIIEITSTTPSSRCDAGTVTLQAKTSNGTVNWYDAETAGNLQGSGTSFTTPTLTATTSYYVDAGCPNSRKEVIATVKTTPSITITNTPATRCGQGTVTLSATATAGTINWYSQNGGSIVGNGSSYTTPAITANTTYYAEAVDNGCINSTKTPVDIIIYPLPAVSDQTREKCVSQTITLDAGIPDMTYIWSTGAITQTIDVTNKGIYTVAVTSPAPENCTSKKTVNVVENIKPEIKNIKVDETTVIIELVKSEDYFEFSIDGINFQSSNVFTNVPSGLQTAYVREINLCSTDQKTFIVIVIPKFFTPNNDGYNDFWQIKGMVDYPSGEVTVFDRYGKLITRLNSSNRGWDGSFNKSPLPASDYWYVLKLDKDIPELKGHFSLKR</sequence>
<feature type="chain" id="PRO_5017584405" evidence="3">
    <location>
        <begin position="19"/>
        <end position="983"/>
    </location>
</feature>
<dbReference type="Gene3D" id="3.80.10.10">
    <property type="entry name" value="Ribonuclease Inhibitor"/>
    <property type="match status" value="1"/>
</dbReference>
<dbReference type="AlphaFoldDB" id="A0A3E0ERF9"/>
<dbReference type="InterPro" id="IPR001304">
    <property type="entry name" value="C-type_lectin-like"/>
</dbReference>
<dbReference type="Gene3D" id="3.10.100.10">
    <property type="entry name" value="Mannose-Binding Protein A, subunit A"/>
    <property type="match status" value="1"/>
</dbReference>
<dbReference type="PROSITE" id="PS50041">
    <property type="entry name" value="C_TYPE_LECTIN_2"/>
    <property type="match status" value="1"/>
</dbReference>
<evidence type="ECO:0000256" key="3">
    <source>
        <dbReference type="SAM" id="SignalP"/>
    </source>
</evidence>
<reference evidence="5 6" key="1">
    <citation type="submission" date="2018-08" db="EMBL/GenBank/DDBJ databases">
        <title>Genomic Encyclopedia of Archaeal and Bacterial Type Strains, Phase II (KMG-II): from individual species to whole genera.</title>
        <authorList>
            <person name="Goeker M."/>
        </authorList>
    </citation>
    <scope>NUCLEOTIDE SEQUENCE [LARGE SCALE GENOMIC DNA]</scope>
    <source>
        <strain evidence="5 6">DSM 100880</strain>
    </source>
</reference>
<dbReference type="InterPro" id="IPR032675">
    <property type="entry name" value="LRR_dom_sf"/>
</dbReference>
<feature type="signal peptide" evidence="3">
    <location>
        <begin position="1"/>
        <end position="18"/>
    </location>
</feature>
<evidence type="ECO:0000259" key="4">
    <source>
        <dbReference type="PROSITE" id="PS50041"/>
    </source>
</evidence>
<dbReference type="CDD" id="cd03603">
    <property type="entry name" value="CLECT_VCBS"/>
    <property type="match status" value="1"/>
</dbReference>
<organism evidence="5 6">
    <name type="scientific">Flavobacterium aquicola</name>
    <dbReference type="NCBI Taxonomy" id="1682742"/>
    <lineage>
        <taxon>Bacteria</taxon>
        <taxon>Pseudomonadati</taxon>
        <taxon>Bacteroidota</taxon>
        <taxon>Flavobacteriia</taxon>
        <taxon>Flavobacteriales</taxon>
        <taxon>Flavobacteriaceae</taxon>
        <taxon>Flavobacterium</taxon>
    </lineage>
</organism>
<evidence type="ECO:0000313" key="5">
    <source>
        <dbReference type="EMBL" id="REH00321.1"/>
    </source>
</evidence>
<dbReference type="NCBIfam" id="TIGR04131">
    <property type="entry name" value="Bac_Flav_CTERM"/>
    <property type="match status" value="1"/>
</dbReference>
<dbReference type="InterPro" id="IPR016187">
    <property type="entry name" value="CTDL_fold"/>
</dbReference>
<proteinExistence type="predicted"/>
<evidence type="ECO:0000256" key="2">
    <source>
        <dbReference type="ARBA" id="ARBA00022737"/>
    </source>
</evidence>
<dbReference type="InterPro" id="IPR052574">
    <property type="entry name" value="CDIRP"/>
</dbReference>
<dbReference type="RefSeq" id="WP_115811559.1">
    <property type="nucleotide sequence ID" value="NZ_QUNI01000003.1"/>
</dbReference>
<evidence type="ECO:0000313" key="6">
    <source>
        <dbReference type="Proteomes" id="UP000257136"/>
    </source>
</evidence>
<feature type="domain" description="C-type lectin" evidence="4">
    <location>
        <begin position="440"/>
        <end position="563"/>
    </location>
</feature>
<dbReference type="Pfam" id="PF13585">
    <property type="entry name" value="CHU_C"/>
    <property type="match status" value="1"/>
</dbReference>
<dbReference type="Proteomes" id="UP000257136">
    <property type="component" value="Unassembled WGS sequence"/>
</dbReference>
<evidence type="ECO:0000256" key="1">
    <source>
        <dbReference type="ARBA" id="ARBA00022614"/>
    </source>
</evidence>
<protein>
    <submittedName>
        <fullName evidence="5">Gliding motility-associated-like protein</fullName>
    </submittedName>
</protein>
<dbReference type="Pfam" id="PF19081">
    <property type="entry name" value="Ig_7"/>
    <property type="match status" value="2"/>
</dbReference>
<dbReference type="GO" id="GO:0035591">
    <property type="term" value="F:signaling adaptor activity"/>
    <property type="evidence" value="ECO:0007669"/>
    <property type="project" value="TreeGrafter"/>
</dbReference>
<dbReference type="InterPro" id="IPR016186">
    <property type="entry name" value="C-type_lectin-like/link_sf"/>
</dbReference>
<comment type="caution">
    <text evidence="5">The sequence shown here is derived from an EMBL/GenBank/DDBJ whole genome shotgun (WGS) entry which is preliminary data.</text>
</comment>
<keyword evidence="2" id="KW-0677">Repeat</keyword>
<dbReference type="EMBL" id="QUNI01000003">
    <property type="protein sequence ID" value="REH00321.1"/>
    <property type="molecule type" value="Genomic_DNA"/>
</dbReference>
<dbReference type="InterPro" id="IPR044023">
    <property type="entry name" value="Ig_7"/>
</dbReference>
<dbReference type="SUPFAM" id="SSF52058">
    <property type="entry name" value="L domain-like"/>
    <property type="match status" value="1"/>
</dbReference>